<feature type="region of interest" description="Disordered" evidence="2">
    <location>
        <begin position="1"/>
        <end position="60"/>
    </location>
</feature>
<dbReference type="EMBL" id="AMZH03012413">
    <property type="protein sequence ID" value="RRT51060.1"/>
    <property type="molecule type" value="Genomic_DNA"/>
</dbReference>
<evidence type="ECO:0000313" key="3">
    <source>
        <dbReference type="EMBL" id="RRT51060.1"/>
    </source>
</evidence>
<feature type="coiled-coil region" evidence="1">
    <location>
        <begin position="163"/>
        <end position="279"/>
    </location>
</feature>
<evidence type="ECO:0000256" key="2">
    <source>
        <dbReference type="SAM" id="MobiDB-lite"/>
    </source>
</evidence>
<evidence type="ECO:0000313" key="4">
    <source>
        <dbReference type="Proteomes" id="UP000287651"/>
    </source>
</evidence>
<dbReference type="Proteomes" id="UP000287651">
    <property type="component" value="Unassembled WGS sequence"/>
</dbReference>
<name>A0A426YHC4_ENSVE</name>
<feature type="non-terminal residue" evidence="3">
    <location>
        <position position="1"/>
    </location>
</feature>
<dbReference type="SUPFAM" id="SSF57997">
    <property type="entry name" value="Tropomyosin"/>
    <property type="match status" value="1"/>
</dbReference>
<feature type="compositionally biased region" description="Basic residues" evidence="2">
    <location>
        <begin position="20"/>
        <end position="29"/>
    </location>
</feature>
<dbReference type="AlphaFoldDB" id="A0A426YHC4"/>
<evidence type="ECO:0000256" key="1">
    <source>
        <dbReference type="SAM" id="Coils"/>
    </source>
</evidence>
<reference evidence="3 4" key="1">
    <citation type="journal article" date="2014" name="Agronomy (Basel)">
        <title>A Draft Genome Sequence for Ensete ventricosum, the Drought-Tolerant Tree Against Hunger.</title>
        <authorList>
            <person name="Harrison J."/>
            <person name="Moore K.A."/>
            <person name="Paszkiewicz K."/>
            <person name="Jones T."/>
            <person name="Grant M."/>
            <person name="Ambacheew D."/>
            <person name="Muzemil S."/>
            <person name="Studholme D.J."/>
        </authorList>
    </citation>
    <scope>NUCLEOTIDE SEQUENCE [LARGE SCALE GENOMIC DNA]</scope>
</reference>
<feature type="compositionally biased region" description="Gly residues" evidence="2">
    <location>
        <begin position="7"/>
        <end position="17"/>
    </location>
</feature>
<accession>A0A426YHC4</accession>
<organism evidence="3 4">
    <name type="scientific">Ensete ventricosum</name>
    <name type="common">Abyssinian banana</name>
    <name type="synonym">Musa ensete</name>
    <dbReference type="NCBI Taxonomy" id="4639"/>
    <lineage>
        <taxon>Eukaryota</taxon>
        <taxon>Viridiplantae</taxon>
        <taxon>Streptophyta</taxon>
        <taxon>Embryophyta</taxon>
        <taxon>Tracheophyta</taxon>
        <taxon>Spermatophyta</taxon>
        <taxon>Magnoliopsida</taxon>
        <taxon>Liliopsida</taxon>
        <taxon>Zingiberales</taxon>
        <taxon>Musaceae</taxon>
        <taxon>Ensete</taxon>
    </lineage>
</organism>
<sequence>RQKPLGNVGGGGWGGDSAGQKKKDRHRSPHKADRATKGKGPGDTSVEPPAQRQRPKSVRELCSARAGVDGRDYHAIRMCNLPGQASDAPLDPDLRPLTHGTPVWQSGEASATYIRGVLLPRLASDPYTLPSEVLMDGAAKAMVLNQHYQTALFDRVHDAGRVITSLDEKMSLLRQELQDLKEGGNPDAVAAIEVRAAEAQSIVERLRIELDEAKSHRASVEAELETTRSESASLERQLADLRERLGDSEGQLRSARAQIRQMETELLDLAQSKEALREDLPKRAIEEYKESPGFEMGLVQMGRVSLEYGYRLALTRLQARQPGVEIELDPFVTLPEDAD</sequence>
<gene>
    <name evidence="3" type="ORF">B296_00032984</name>
</gene>
<comment type="caution">
    <text evidence="3">The sequence shown here is derived from an EMBL/GenBank/DDBJ whole genome shotgun (WGS) entry which is preliminary data.</text>
</comment>
<keyword evidence="1" id="KW-0175">Coiled coil</keyword>
<dbReference type="Gene3D" id="1.10.287.1490">
    <property type="match status" value="1"/>
</dbReference>
<proteinExistence type="predicted"/>
<protein>
    <submittedName>
        <fullName evidence="3">Uncharacterized protein</fullName>
    </submittedName>
</protein>